<dbReference type="eggNOG" id="COG0147">
    <property type="taxonomic scope" value="Bacteria"/>
</dbReference>
<dbReference type="Pfam" id="PF00425">
    <property type="entry name" value="Chorismate_bind"/>
    <property type="match status" value="1"/>
</dbReference>
<dbReference type="PATRIC" id="fig|1162668.3.peg.373"/>
<dbReference type="PANTHER" id="PTHR11236:SF9">
    <property type="entry name" value="ANTHRANILATE SYNTHASE COMPONENT 1"/>
    <property type="match status" value="1"/>
</dbReference>
<dbReference type="HOGENOM" id="CLU_006493_7_1_0"/>
<dbReference type="PANTHER" id="PTHR11236">
    <property type="entry name" value="AMINOBENZOATE/ANTHRANILATE SYNTHASE"/>
    <property type="match status" value="1"/>
</dbReference>
<protein>
    <submittedName>
        <fullName evidence="2">Putative anthranilate synthases component I</fullName>
    </submittedName>
</protein>
<dbReference type="SUPFAM" id="SSF56322">
    <property type="entry name" value="ADC synthase"/>
    <property type="match status" value="1"/>
</dbReference>
<dbReference type="Gene3D" id="3.60.120.10">
    <property type="entry name" value="Anthranilate synthase"/>
    <property type="match status" value="1"/>
</dbReference>
<reference evidence="3" key="2">
    <citation type="submission" date="2012-03" db="EMBL/GenBank/DDBJ databases">
        <title>The complete genome sequence of the pioneer microbe on fresh volcanic deposit, Leptospirillum ferrooxidans strain C2-3.</title>
        <authorList>
            <person name="Fujimura R."/>
            <person name="Sato Y."/>
            <person name="Nishizawa T."/>
            <person name="Nanba K."/>
            <person name="Oshima K."/>
            <person name="Hattori M."/>
            <person name="Kamijo T."/>
            <person name="Ohta H."/>
        </authorList>
    </citation>
    <scope>NUCLEOTIDE SEQUENCE [LARGE SCALE GENOMIC DNA]</scope>
    <source>
        <strain evidence="3">C2-3</strain>
    </source>
</reference>
<dbReference type="InterPro" id="IPR015890">
    <property type="entry name" value="Chorismate_C"/>
</dbReference>
<dbReference type="GO" id="GO:0000162">
    <property type="term" value="P:L-tryptophan biosynthetic process"/>
    <property type="evidence" value="ECO:0007669"/>
    <property type="project" value="TreeGrafter"/>
</dbReference>
<dbReference type="Proteomes" id="UP000007382">
    <property type="component" value="Chromosome"/>
</dbReference>
<gene>
    <name evidence="2" type="ordered locus">LFE_0324</name>
</gene>
<dbReference type="EMBL" id="AP012342">
    <property type="protein sequence ID" value="BAM06046.1"/>
    <property type="molecule type" value="Genomic_DNA"/>
</dbReference>
<dbReference type="AlphaFoldDB" id="I0IL97"/>
<dbReference type="InterPro" id="IPR019999">
    <property type="entry name" value="Anth_synth_I-like"/>
</dbReference>
<reference evidence="2 3" key="1">
    <citation type="journal article" date="2012" name="J. Bacteriol.">
        <title>Complete Genome Sequence of Leptospirillum ferrooxidans Strain C2-3, Isolated from a Fresh Volcanic Ash Deposit on the Island of Miyake, Japan.</title>
        <authorList>
            <person name="Fujimura R."/>
            <person name="Sato Y."/>
            <person name="Nishizawa T."/>
            <person name="Oshima K."/>
            <person name="Kim S.-W."/>
            <person name="Hattori M."/>
            <person name="Kamijo T."/>
            <person name="Ohta H."/>
        </authorList>
    </citation>
    <scope>NUCLEOTIDE SEQUENCE [LARGE SCALE GENOMIC DNA]</scope>
    <source>
        <strain evidence="2 3">C2-3</strain>
    </source>
</reference>
<name>I0IL97_LEPFC</name>
<dbReference type="PRINTS" id="PR00095">
    <property type="entry name" value="ANTSNTHASEI"/>
</dbReference>
<organism evidence="2 3">
    <name type="scientific">Leptospirillum ferrooxidans (strain C2-3)</name>
    <dbReference type="NCBI Taxonomy" id="1162668"/>
    <lineage>
        <taxon>Bacteria</taxon>
        <taxon>Pseudomonadati</taxon>
        <taxon>Nitrospirota</taxon>
        <taxon>Nitrospiria</taxon>
        <taxon>Nitrospirales</taxon>
        <taxon>Nitrospiraceae</taxon>
        <taxon>Leptospirillum</taxon>
    </lineage>
</organism>
<keyword evidence="3" id="KW-1185">Reference proteome</keyword>
<dbReference type="RefSeq" id="WP_014448539.1">
    <property type="nucleotide sequence ID" value="NC_017094.1"/>
</dbReference>
<accession>I0IL97</accession>
<evidence type="ECO:0000259" key="1">
    <source>
        <dbReference type="Pfam" id="PF00425"/>
    </source>
</evidence>
<dbReference type="STRING" id="1162668.LFE_0324"/>
<dbReference type="KEGG" id="lfc:LFE_0324"/>
<feature type="domain" description="Chorismate-utilising enzyme C-terminal" evidence="1">
    <location>
        <begin position="159"/>
        <end position="420"/>
    </location>
</feature>
<proteinExistence type="predicted"/>
<evidence type="ECO:0000313" key="2">
    <source>
        <dbReference type="EMBL" id="BAM06046.1"/>
    </source>
</evidence>
<sequence>MTEWGDTSYHVLEDVPFFPEKWLFHLRSLFPSSPVAHFPREKNWGWSFIPWGLSPLDHQEMLSVFRKPLAREKKTPDPERPLFSDGYVFLMPFTGIDPDDLSKTIVCHYRSSVCYEHRTRRLFIPLSLYDLAKQAGCWDEGALPGHSLPRIVLSPSISRERYRENVLKVLSGIREGRFYQVNLAIDFCGEDLGLDPVVLNDLLLKANPSPGSAVYIGQSRWIVSNSPERLFCLSEGTITTSPIAGTLPLREEKPQNESAHGNRSGEEIFRGDPKEHAEHVMTVDLLRNDLGQICRPSSIHLPRFLGVERYRHLWHLVSDVKGDLIPGLGLGEILGAMMPGGSVTGAPKRAVTKEIMELEGSPREYYCGSLGLFDPERGLADFNLLIRTVFQENGRIRIPVGSGLVADSDPEREYEEILAKLRVISDVLEGATPQ</sequence>
<evidence type="ECO:0000313" key="3">
    <source>
        <dbReference type="Proteomes" id="UP000007382"/>
    </source>
</evidence>
<dbReference type="InterPro" id="IPR005801">
    <property type="entry name" value="ADC_synthase"/>
</dbReference>
<dbReference type="OrthoDB" id="9806579at2"/>